<sequence>MNDRGSAATRETERIRAAYDGRVARQTAAGLYSPANAAHLFAIQGRQRALLRRLRDEGLWPLADKDILELGCGSGNVLLELLGYEATPGRLHGVDLLAERAAAAHARLPHLALSAASGARLPYADHSFDLVLQFTVFSSILDRTICYTVANEISRVVRPGGAILWYDFWINPVNKQTRGIGPREVQGYFPGCRFTFDRITLAPPLARRLVPLSWSGALLLENLRFLNTHYLAIIRPIK</sequence>
<feature type="domain" description="Methyltransferase" evidence="1">
    <location>
        <begin position="67"/>
        <end position="161"/>
    </location>
</feature>
<dbReference type="AlphaFoldDB" id="A0A160T491"/>
<dbReference type="SUPFAM" id="SSF53335">
    <property type="entry name" value="S-adenosyl-L-methionine-dependent methyltransferases"/>
    <property type="match status" value="1"/>
</dbReference>
<reference evidence="2" key="1">
    <citation type="submission" date="2016-01" db="EMBL/GenBank/DDBJ databases">
        <authorList>
            <person name="Mcilroy J.S."/>
            <person name="Karst M S."/>
            <person name="Albertsen M."/>
        </authorList>
    </citation>
    <scope>NUCLEOTIDE SEQUENCE</scope>
    <source>
        <strain evidence="2">Cfx-K</strain>
    </source>
</reference>
<dbReference type="GO" id="GO:0008757">
    <property type="term" value="F:S-adenosylmethionine-dependent methyltransferase activity"/>
    <property type="evidence" value="ECO:0007669"/>
    <property type="project" value="InterPro"/>
</dbReference>
<dbReference type="PANTHER" id="PTHR42912">
    <property type="entry name" value="METHYLTRANSFERASE"/>
    <property type="match status" value="1"/>
</dbReference>
<protein>
    <recommendedName>
        <fullName evidence="1">Methyltransferase domain-containing protein</fullName>
    </recommendedName>
</protein>
<dbReference type="Pfam" id="PF13649">
    <property type="entry name" value="Methyltransf_25"/>
    <property type="match status" value="1"/>
</dbReference>
<organism evidence="2 3">
    <name type="scientific">Candidatus Promineifilum breve</name>
    <dbReference type="NCBI Taxonomy" id="1806508"/>
    <lineage>
        <taxon>Bacteria</taxon>
        <taxon>Bacillati</taxon>
        <taxon>Chloroflexota</taxon>
        <taxon>Ardenticatenia</taxon>
        <taxon>Candidatus Promineifilales</taxon>
        <taxon>Candidatus Promineifilaceae</taxon>
        <taxon>Candidatus Promineifilum</taxon>
    </lineage>
</organism>
<dbReference type="CDD" id="cd02440">
    <property type="entry name" value="AdoMet_MTases"/>
    <property type="match status" value="1"/>
</dbReference>
<evidence type="ECO:0000313" key="2">
    <source>
        <dbReference type="EMBL" id="CUS04189.2"/>
    </source>
</evidence>
<dbReference type="Gene3D" id="3.40.50.150">
    <property type="entry name" value="Vaccinia Virus protein VP39"/>
    <property type="match status" value="1"/>
</dbReference>
<evidence type="ECO:0000259" key="1">
    <source>
        <dbReference type="Pfam" id="PF13649"/>
    </source>
</evidence>
<dbReference type="Proteomes" id="UP000215027">
    <property type="component" value="Chromosome I"/>
</dbReference>
<name>A0A160T491_9CHLR</name>
<dbReference type="PANTHER" id="PTHR42912:SF93">
    <property type="entry name" value="N6-ADENOSINE-METHYLTRANSFERASE TMT1A"/>
    <property type="match status" value="1"/>
</dbReference>
<dbReference type="OrthoDB" id="9792752at2"/>
<dbReference type="RefSeq" id="WP_095043573.1">
    <property type="nucleotide sequence ID" value="NZ_LN890655.1"/>
</dbReference>
<keyword evidence="3" id="KW-1185">Reference proteome</keyword>
<gene>
    <name evidence="2" type="ORF">CFX0092_A2311</name>
</gene>
<dbReference type="KEGG" id="pbf:CFX0092_A2311"/>
<dbReference type="InterPro" id="IPR029063">
    <property type="entry name" value="SAM-dependent_MTases_sf"/>
</dbReference>
<dbReference type="EMBL" id="LN890655">
    <property type="protein sequence ID" value="CUS04189.2"/>
    <property type="molecule type" value="Genomic_DNA"/>
</dbReference>
<dbReference type="InterPro" id="IPR041698">
    <property type="entry name" value="Methyltransf_25"/>
</dbReference>
<accession>A0A160T491</accession>
<dbReference type="InterPro" id="IPR050508">
    <property type="entry name" value="Methyltransf_Superfamily"/>
</dbReference>
<evidence type="ECO:0000313" key="3">
    <source>
        <dbReference type="Proteomes" id="UP000215027"/>
    </source>
</evidence>
<proteinExistence type="predicted"/>